<dbReference type="EMBL" id="CP144546">
    <property type="protein sequence ID" value="WVW85835.1"/>
    <property type="molecule type" value="Genomic_DNA"/>
</dbReference>
<dbReference type="KEGG" id="kbi:30210784"/>
<reference evidence="2" key="2">
    <citation type="submission" date="2013-07" db="EMBL/GenBank/DDBJ databases">
        <authorList>
            <consortium name="The Broad Institute Genome Sequencing Platform"/>
            <person name="Cuomo C."/>
            <person name="Litvintseva A."/>
            <person name="Chen Y."/>
            <person name="Heitman J."/>
            <person name="Sun S."/>
            <person name="Springer D."/>
            <person name="Dromer F."/>
            <person name="Young S.K."/>
            <person name="Zeng Q."/>
            <person name="Gargeya S."/>
            <person name="Fitzgerald M."/>
            <person name="Abouelleil A."/>
            <person name="Alvarado L."/>
            <person name="Berlin A.M."/>
            <person name="Chapman S.B."/>
            <person name="Dewar J."/>
            <person name="Goldberg J."/>
            <person name="Griggs A."/>
            <person name="Gujja S."/>
            <person name="Hansen M."/>
            <person name="Howarth C."/>
            <person name="Imamovic A."/>
            <person name="Larimer J."/>
            <person name="McCowan C."/>
            <person name="Murphy C."/>
            <person name="Pearson M."/>
            <person name="Priest M."/>
            <person name="Roberts A."/>
            <person name="Saif S."/>
            <person name="Shea T."/>
            <person name="Sykes S."/>
            <person name="Wortman J."/>
            <person name="Nusbaum C."/>
            <person name="Birren B."/>
        </authorList>
    </citation>
    <scope>NUCLEOTIDE SEQUENCE</scope>
    <source>
        <strain evidence="2">CBS 10118</strain>
    </source>
</reference>
<dbReference type="GeneID" id="30210784"/>
<dbReference type="AlphaFoldDB" id="A0A1B9FXB1"/>
<evidence type="ECO:0000313" key="1">
    <source>
        <dbReference type="EMBL" id="OCF23404.1"/>
    </source>
</evidence>
<accession>A0A1B9FXB1</accession>
<evidence type="ECO:0000313" key="3">
    <source>
        <dbReference type="Proteomes" id="UP000092730"/>
    </source>
</evidence>
<dbReference type="Proteomes" id="UP000092730">
    <property type="component" value="Chromosome 6"/>
</dbReference>
<name>A0A1B9FXB1_9TREE</name>
<dbReference type="EMBL" id="KI894023">
    <property type="protein sequence ID" value="OCF23404.1"/>
    <property type="molecule type" value="Genomic_DNA"/>
</dbReference>
<proteinExistence type="predicted"/>
<keyword evidence="3" id="KW-1185">Reference proteome</keyword>
<gene>
    <name evidence="1" type="ORF">I302_06385</name>
    <name evidence="2" type="ORF">I302_107873</name>
</gene>
<reference evidence="2" key="4">
    <citation type="submission" date="2024-02" db="EMBL/GenBank/DDBJ databases">
        <title>Comparative genomics of Cryptococcus and Kwoniella reveals pathogenesis evolution and contrasting modes of karyotype evolution via chromosome fusion or intercentromeric recombination.</title>
        <authorList>
            <person name="Coelho M.A."/>
            <person name="David-Palma M."/>
            <person name="Shea T."/>
            <person name="Bowers K."/>
            <person name="McGinley-Smith S."/>
            <person name="Mohammad A.W."/>
            <person name="Gnirke A."/>
            <person name="Yurkov A.M."/>
            <person name="Nowrousian M."/>
            <person name="Sun S."/>
            <person name="Cuomo C.A."/>
            <person name="Heitman J."/>
        </authorList>
    </citation>
    <scope>NUCLEOTIDE SEQUENCE</scope>
    <source>
        <strain evidence="2">CBS 10118</strain>
    </source>
</reference>
<protein>
    <submittedName>
        <fullName evidence="1">Uncharacterized protein</fullName>
    </submittedName>
</protein>
<dbReference type="RefSeq" id="XP_019044474.1">
    <property type="nucleotide sequence ID" value="XM_019192997.1"/>
</dbReference>
<reference evidence="1" key="3">
    <citation type="submission" date="2014-01" db="EMBL/GenBank/DDBJ databases">
        <title>Evolution of pathogenesis and genome organization in the Tremellales.</title>
        <authorList>
            <person name="Cuomo C."/>
            <person name="Litvintseva A."/>
            <person name="Heitman J."/>
            <person name="Chen Y."/>
            <person name="Sun S."/>
            <person name="Springer D."/>
            <person name="Dromer F."/>
            <person name="Young S."/>
            <person name="Zeng Q."/>
            <person name="Chapman S."/>
            <person name="Gujja S."/>
            <person name="Saif S."/>
            <person name="Birren B."/>
        </authorList>
    </citation>
    <scope>NUCLEOTIDE SEQUENCE</scope>
    <source>
        <strain evidence="1">CBS 10118</strain>
    </source>
</reference>
<reference evidence="1" key="1">
    <citation type="submission" date="2013-07" db="EMBL/GenBank/DDBJ databases">
        <title>The Genome Sequence of Cryptococcus bestiolae CBS10118.</title>
        <authorList>
            <consortium name="The Broad Institute Genome Sequencing Platform"/>
            <person name="Cuomo C."/>
            <person name="Litvintseva A."/>
            <person name="Chen Y."/>
            <person name="Heitman J."/>
            <person name="Sun S."/>
            <person name="Springer D."/>
            <person name="Dromer F."/>
            <person name="Young S.K."/>
            <person name="Zeng Q."/>
            <person name="Gargeya S."/>
            <person name="Fitzgerald M."/>
            <person name="Abouelleil A."/>
            <person name="Alvarado L."/>
            <person name="Berlin A.M."/>
            <person name="Chapman S.B."/>
            <person name="Dewar J."/>
            <person name="Goldberg J."/>
            <person name="Griggs A."/>
            <person name="Gujja S."/>
            <person name="Hansen M."/>
            <person name="Howarth C."/>
            <person name="Imamovic A."/>
            <person name="Larimer J."/>
            <person name="McCowan C."/>
            <person name="Murphy C."/>
            <person name="Pearson M."/>
            <person name="Priest M."/>
            <person name="Roberts A."/>
            <person name="Saif S."/>
            <person name="Shea T."/>
            <person name="Sykes S."/>
            <person name="Wortman J."/>
            <person name="Nusbaum C."/>
            <person name="Birren B."/>
        </authorList>
    </citation>
    <scope>NUCLEOTIDE SEQUENCE [LARGE SCALE GENOMIC DNA]</scope>
    <source>
        <strain evidence="1">CBS 10118</strain>
    </source>
</reference>
<dbReference type="OrthoDB" id="2590631at2759"/>
<dbReference type="VEuPathDB" id="FungiDB:I302_06385"/>
<organism evidence="1">
    <name type="scientific">Kwoniella bestiolae CBS 10118</name>
    <dbReference type="NCBI Taxonomy" id="1296100"/>
    <lineage>
        <taxon>Eukaryota</taxon>
        <taxon>Fungi</taxon>
        <taxon>Dikarya</taxon>
        <taxon>Basidiomycota</taxon>
        <taxon>Agaricomycotina</taxon>
        <taxon>Tremellomycetes</taxon>
        <taxon>Tremellales</taxon>
        <taxon>Cryptococcaceae</taxon>
        <taxon>Kwoniella</taxon>
    </lineage>
</organism>
<evidence type="ECO:0000313" key="2">
    <source>
        <dbReference type="EMBL" id="WVW85835.1"/>
    </source>
</evidence>
<sequence length="414" mass="46860">MLTPPLYCSICSSPCLLPRLPLPVPSSLAGGIEPSYNPEEWLSAWYCLRVSTGLTNPIPFLFQSLEPSSLPLPLITDTPSIQPHNVKEEAPRRSIPIHAYCLSLILRTTHRTYSNTRTHEEKVLLNWSLPKWTGYFPWSSLDIKDKEKAFAVPEGLVGRQGERNAMVMMPGYWGGMWDQRARFARTGDHLMKDDLISPISIPPPVSRYTHSTPVDRDRSIQSSRLFALPTPILTRIIESILDDPPGPSPSSSAGGGEGDKSKFTPFLYSQSISSFLSFSQTCSTTYHFPLPSHIWRLLVVDSVKVYRNGLLQRWRANPTGVGSALQLWESLGEEFDQPVNTVIESVMRNNQKLSLHSEGSGSDHEAGGEEKREYDCDMKDVWVWWNYSKEWKSKRRVWKCVVHATATARDADWW</sequence>